<gene>
    <name evidence="2" type="ordered locus">Rmar_0970</name>
</gene>
<accession>D0MHA6</accession>
<dbReference type="KEGG" id="rmr:Rmar_0970"/>
<evidence type="ECO:0000256" key="1">
    <source>
        <dbReference type="SAM" id="MobiDB-lite"/>
    </source>
</evidence>
<protein>
    <submittedName>
        <fullName evidence="2">Uncharacterized protein</fullName>
    </submittedName>
</protein>
<evidence type="ECO:0000313" key="3">
    <source>
        <dbReference type="Proteomes" id="UP000002221"/>
    </source>
</evidence>
<reference evidence="2 3" key="1">
    <citation type="journal article" date="2009" name="Stand. Genomic Sci.">
        <title>Complete genome sequence of Rhodothermus marinus type strain (R-10).</title>
        <authorList>
            <person name="Nolan M."/>
            <person name="Tindall B.J."/>
            <person name="Pomrenke H."/>
            <person name="Lapidus A."/>
            <person name="Copeland A."/>
            <person name="Glavina Del Rio T."/>
            <person name="Lucas S."/>
            <person name="Chen F."/>
            <person name="Tice H."/>
            <person name="Cheng J.F."/>
            <person name="Saunders E."/>
            <person name="Han C."/>
            <person name="Bruce D."/>
            <person name="Goodwin L."/>
            <person name="Chain P."/>
            <person name="Pitluck S."/>
            <person name="Ovchinikova G."/>
            <person name="Pati A."/>
            <person name="Ivanova N."/>
            <person name="Mavromatis K."/>
            <person name="Chen A."/>
            <person name="Palaniappan K."/>
            <person name="Land M."/>
            <person name="Hauser L."/>
            <person name="Chang Y.J."/>
            <person name="Jeffries C.D."/>
            <person name="Brettin T."/>
            <person name="Goker M."/>
            <person name="Bristow J."/>
            <person name="Eisen J.A."/>
            <person name="Markowitz V."/>
            <person name="Hugenholtz P."/>
            <person name="Kyrpides N.C."/>
            <person name="Klenk H.P."/>
            <person name="Detter J.C."/>
        </authorList>
    </citation>
    <scope>NUCLEOTIDE SEQUENCE [LARGE SCALE GENOMIC DNA]</scope>
    <source>
        <strain evidence="3">ATCC 43812 / DSM 4252 / R-10</strain>
    </source>
</reference>
<dbReference type="AlphaFoldDB" id="D0MHA6"/>
<dbReference type="RefSeq" id="WP_012843476.1">
    <property type="nucleotide sequence ID" value="NC_013501.1"/>
</dbReference>
<dbReference type="EMBL" id="CP001807">
    <property type="protein sequence ID" value="ACY47864.1"/>
    <property type="molecule type" value="Genomic_DNA"/>
</dbReference>
<keyword evidence="3" id="KW-1185">Reference proteome</keyword>
<evidence type="ECO:0000313" key="2">
    <source>
        <dbReference type="EMBL" id="ACY47864.1"/>
    </source>
</evidence>
<feature type="compositionally biased region" description="Gly residues" evidence="1">
    <location>
        <begin position="28"/>
        <end position="44"/>
    </location>
</feature>
<sequence>MKDAIVSKKQWARPVLTEFGSLETMTGSGWGHPPGLPGGGLKYKGGGRGKGRNHWWHDHYNNRCPDDDLSGL</sequence>
<name>D0MHA6_RHOM4</name>
<dbReference type="HOGENOM" id="CLU_2719686_0_0_10"/>
<organism evidence="2 3">
    <name type="scientific">Rhodothermus marinus (strain ATCC 43812 / DSM 4252 / R-10)</name>
    <name type="common">Rhodothermus obamensis</name>
    <dbReference type="NCBI Taxonomy" id="518766"/>
    <lineage>
        <taxon>Bacteria</taxon>
        <taxon>Pseudomonadati</taxon>
        <taxon>Rhodothermota</taxon>
        <taxon>Rhodothermia</taxon>
        <taxon>Rhodothermales</taxon>
        <taxon>Rhodothermaceae</taxon>
        <taxon>Rhodothermus</taxon>
    </lineage>
</organism>
<proteinExistence type="predicted"/>
<dbReference type="Proteomes" id="UP000002221">
    <property type="component" value="Chromosome"/>
</dbReference>
<feature type="region of interest" description="Disordered" evidence="1">
    <location>
        <begin position="24"/>
        <end position="44"/>
    </location>
</feature>
<dbReference type="STRING" id="518766.Rmar_0970"/>